<keyword evidence="3" id="KW-0238">DNA-binding</keyword>
<evidence type="ECO:0000256" key="2">
    <source>
        <dbReference type="ARBA" id="ARBA00023015"/>
    </source>
</evidence>
<comment type="caution">
    <text evidence="6">The sequence shown here is derived from an EMBL/GenBank/DDBJ whole genome shotgun (WGS) entry which is preliminary data.</text>
</comment>
<dbReference type="FunFam" id="1.10.10.10:FF:000001">
    <property type="entry name" value="LysR family transcriptional regulator"/>
    <property type="match status" value="1"/>
</dbReference>
<name>A0A9D1D4N1_9FIRM</name>
<evidence type="ECO:0000256" key="3">
    <source>
        <dbReference type="ARBA" id="ARBA00023125"/>
    </source>
</evidence>
<organism evidence="6 7">
    <name type="scientific">Candidatus Copromonas faecavium</name>
    <name type="common">nom. illeg.</name>
    <dbReference type="NCBI Taxonomy" id="2840740"/>
    <lineage>
        <taxon>Bacteria</taxon>
        <taxon>Bacillati</taxon>
        <taxon>Bacillota</taxon>
        <taxon>Clostridia</taxon>
        <taxon>Lachnospirales</taxon>
        <taxon>Lachnospiraceae</taxon>
        <taxon>Candidatus Copromonas (nom. illeg.)</taxon>
    </lineage>
</organism>
<dbReference type="PRINTS" id="PR00039">
    <property type="entry name" value="HTHLYSR"/>
</dbReference>
<evidence type="ECO:0000259" key="5">
    <source>
        <dbReference type="PROSITE" id="PS50931"/>
    </source>
</evidence>
<evidence type="ECO:0000313" key="6">
    <source>
        <dbReference type="EMBL" id="HIR04453.1"/>
    </source>
</evidence>
<feature type="domain" description="HTH lysR-type" evidence="5">
    <location>
        <begin position="1"/>
        <end position="58"/>
    </location>
</feature>
<dbReference type="InterPro" id="IPR036390">
    <property type="entry name" value="WH_DNA-bd_sf"/>
</dbReference>
<protein>
    <submittedName>
        <fullName evidence="6">LysR family transcriptional regulator</fullName>
    </submittedName>
</protein>
<dbReference type="Gene3D" id="3.40.190.290">
    <property type="match status" value="1"/>
</dbReference>
<dbReference type="PANTHER" id="PTHR30126">
    <property type="entry name" value="HTH-TYPE TRANSCRIPTIONAL REGULATOR"/>
    <property type="match status" value="1"/>
</dbReference>
<dbReference type="Pfam" id="PF00126">
    <property type="entry name" value="HTH_1"/>
    <property type="match status" value="1"/>
</dbReference>
<dbReference type="EMBL" id="DVGC01000001">
    <property type="protein sequence ID" value="HIR04453.1"/>
    <property type="molecule type" value="Genomic_DNA"/>
</dbReference>
<evidence type="ECO:0000256" key="1">
    <source>
        <dbReference type="ARBA" id="ARBA00009437"/>
    </source>
</evidence>
<reference evidence="6" key="2">
    <citation type="journal article" date="2021" name="PeerJ">
        <title>Extensive microbial diversity within the chicken gut microbiome revealed by metagenomics and culture.</title>
        <authorList>
            <person name="Gilroy R."/>
            <person name="Ravi A."/>
            <person name="Getino M."/>
            <person name="Pursley I."/>
            <person name="Horton D.L."/>
            <person name="Alikhan N.F."/>
            <person name="Baker D."/>
            <person name="Gharbi K."/>
            <person name="Hall N."/>
            <person name="Watson M."/>
            <person name="Adriaenssens E.M."/>
            <person name="Foster-Nyarko E."/>
            <person name="Jarju S."/>
            <person name="Secka A."/>
            <person name="Antonio M."/>
            <person name="Oren A."/>
            <person name="Chaudhuri R.R."/>
            <person name="La Ragione R."/>
            <person name="Hildebrand F."/>
            <person name="Pallen M.J."/>
        </authorList>
    </citation>
    <scope>NUCLEOTIDE SEQUENCE</scope>
    <source>
        <strain evidence="6">CHK180-2868</strain>
    </source>
</reference>
<dbReference type="Proteomes" id="UP000824250">
    <property type="component" value="Unassembled WGS sequence"/>
</dbReference>
<accession>A0A9D1D4N1</accession>
<dbReference type="Gene3D" id="1.10.10.10">
    <property type="entry name" value="Winged helix-like DNA-binding domain superfamily/Winged helix DNA-binding domain"/>
    <property type="match status" value="1"/>
</dbReference>
<evidence type="ECO:0000256" key="4">
    <source>
        <dbReference type="ARBA" id="ARBA00023163"/>
    </source>
</evidence>
<dbReference type="PROSITE" id="PS50931">
    <property type="entry name" value="HTH_LYSR"/>
    <property type="match status" value="1"/>
</dbReference>
<dbReference type="PANTHER" id="PTHR30126:SF64">
    <property type="entry name" value="HTH-TYPE TRANSCRIPTIONAL REGULATOR CITR"/>
    <property type="match status" value="1"/>
</dbReference>
<dbReference type="Pfam" id="PF03466">
    <property type="entry name" value="LysR_substrate"/>
    <property type="match status" value="1"/>
</dbReference>
<gene>
    <name evidence="6" type="ORF">IAB28_00560</name>
</gene>
<dbReference type="InterPro" id="IPR036388">
    <property type="entry name" value="WH-like_DNA-bd_sf"/>
</dbReference>
<sequence>MEFRQLEAFVNAVKYKSFSRAADAMFLTQPTLSTHVGNLENELGVKLLNRTGREIVLTARGREFYSYALELLNTRERAILSVQGDGESTEGILEIQTSTIPGQHYLPALMEEFHQMYPKVRFYVEQSDSRMVNENLMNQRGELGFTGYRGNSGLCYEAVFHDGMVLITPNEKEFDDLPDGAEIPVERFIHKPFVMREDGSGTKAEMEKALVDGVPVFKNVDVIARMSNMAAIEQVVSRGLGVSIVSESVVRCGNFGGKIRYFKIRGLKKERTFYLVFNKNVSLSPAAEAFLRLVRDRKRLHEPAEGEPAG</sequence>
<dbReference type="SUPFAM" id="SSF46785">
    <property type="entry name" value="Winged helix' DNA-binding domain"/>
    <property type="match status" value="1"/>
</dbReference>
<dbReference type="GO" id="GO:0000976">
    <property type="term" value="F:transcription cis-regulatory region binding"/>
    <property type="evidence" value="ECO:0007669"/>
    <property type="project" value="TreeGrafter"/>
</dbReference>
<keyword evidence="4" id="KW-0804">Transcription</keyword>
<evidence type="ECO:0000313" key="7">
    <source>
        <dbReference type="Proteomes" id="UP000824250"/>
    </source>
</evidence>
<dbReference type="AlphaFoldDB" id="A0A9D1D4N1"/>
<dbReference type="InterPro" id="IPR000847">
    <property type="entry name" value="LysR_HTH_N"/>
</dbReference>
<proteinExistence type="inferred from homology"/>
<keyword evidence="2" id="KW-0805">Transcription regulation</keyword>
<reference evidence="6" key="1">
    <citation type="submission" date="2020-10" db="EMBL/GenBank/DDBJ databases">
        <authorList>
            <person name="Gilroy R."/>
        </authorList>
    </citation>
    <scope>NUCLEOTIDE SEQUENCE</scope>
    <source>
        <strain evidence="6">CHK180-2868</strain>
    </source>
</reference>
<dbReference type="SUPFAM" id="SSF53850">
    <property type="entry name" value="Periplasmic binding protein-like II"/>
    <property type="match status" value="1"/>
</dbReference>
<dbReference type="InterPro" id="IPR047788">
    <property type="entry name" value="LysR-like_Sec_metab"/>
</dbReference>
<dbReference type="NCBIfam" id="NF040786">
    <property type="entry name" value="LysR_Sec_metab"/>
    <property type="match status" value="1"/>
</dbReference>
<comment type="similarity">
    <text evidence="1">Belongs to the LysR transcriptional regulatory family.</text>
</comment>
<dbReference type="GO" id="GO:0003700">
    <property type="term" value="F:DNA-binding transcription factor activity"/>
    <property type="evidence" value="ECO:0007669"/>
    <property type="project" value="InterPro"/>
</dbReference>
<dbReference type="InterPro" id="IPR005119">
    <property type="entry name" value="LysR_subst-bd"/>
</dbReference>